<evidence type="ECO:0000313" key="5">
    <source>
        <dbReference type="EMBL" id="KAF0293536.1"/>
    </source>
</evidence>
<comment type="caution">
    <text evidence="6">The sequence shown here is derived from an EMBL/GenBank/DDBJ whole genome shotgun (WGS) entry which is preliminary data.</text>
</comment>
<dbReference type="EMBL" id="VIIS01001742">
    <property type="protein sequence ID" value="KAF0293536.1"/>
    <property type="molecule type" value="Genomic_DNA"/>
</dbReference>
<evidence type="ECO:0000313" key="7">
    <source>
        <dbReference type="Proteomes" id="UP000440578"/>
    </source>
</evidence>
<protein>
    <recommendedName>
        <fullName evidence="1">RNA-directed DNA polymerase</fullName>
        <ecNumber evidence="1">2.7.7.49</ecNumber>
    </recommendedName>
</protein>
<organism evidence="6 7">
    <name type="scientific">Amphibalanus amphitrite</name>
    <name type="common">Striped barnacle</name>
    <name type="synonym">Balanus amphitrite</name>
    <dbReference type="NCBI Taxonomy" id="1232801"/>
    <lineage>
        <taxon>Eukaryota</taxon>
        <taxon>Metazoa</taxon>
        <taxon>Ecdysozoa</taxon>
        <taxon>Arthropoda</taxon>
        <taxon>Crustacea</taxon>
        <taxon>Multicrustacea</taxon>
        <taxon>Cirripedia</taxon>
        <taxon>Thoracica</taxon>
        <taxon>Thoracicalcarea</taxon>
        <taxon>Balanomorpha</taxon>
        <taxon>Balanoidea</taxon>
        <taxon>Balanidae</taxon>
        <taxon>Amphibalaninae</taxon>
        <taxon>Amphibalanus</taxon>
    </lineage>
</organism>
<proteinExistence type="predicted"/>
<dbReference type="GO" id="GO:0003676">
    <property type="term" value="F:nucleic acid binding"/>
    <property type="evidence" value="ECO:0007669"/>
    <property type="project" value="InterPro"/>
</dbReference>
<dbReference type="PANTHER" id="PTHR37984">
    <property type="entry name" value="PROTEIN CBG26694"/>
    <property type="match status" value="1"/>
</dbReference>
<dbReference type="GO" id="GO:0003964">
    <property type="term" value="F:RNA-directed DNA polymerase activity"/>
    <property type="evidence" value="ECO:0007669"/>
    <property type="project" value="UniProtKB-EC"/>
</dbReference>
<feature type="compositionally biased region" description="Basic and acidic residues" evidence="3">
    <location>
        <begin position="985"/>
        <end position="996"/>
    </location>
</feature>
<keyword evidence="2" id="KW-0479">Metal-binding</keyword>
<name>A0A6A4W317_AMPAM</name>
<feature type="region of interest" description="Disordered" evidence="3">
    <location>
        <begin position="911"/>
        <end position="931"/>
    </location>
</feature>
<dbReference type="EC" id="2.7.7.49" evidence="1"/>
<dbReference type="OrthoDB" id="413122at2759"/>
<dbReference type="InterPro" id="IPR050951">
    <property type="entry name" value="Retrovirus_Pol_polyprotein"/>
</dbReference>
<sequence>MDLGGSGMDLQETQSVVGLHVDADDLTMDEQQAGVELVAGGQQQDWCHVSQAPVQVVRILGANGEELQMLSTDYHNMDGHPVTIVPDDTGQYGSLDVELQAAPSDEHTDMVEPSLTIQLDIPFVTADNQHDPEVQFFADIYRFLVAGVAVDTSEASMKSLKKRLKEYSVIDGELYYGSRNPRLVVLDKQRQNEIIAATHIDPSTGVHLGVKRMYSAIRHYWRGVYNDLTQYVRKCAACYEGERLSRPPGLDITSLPDQAAAAERLQRTAAAAAAAAPKAEPPTPAAALERTRAEVMADRATRVWKKVEARIYGPYVRSESGCEYLLGLVDPVSRWIEALPVPAADCCARLADFIFRTFCTRGFAQCALVGVTERQFEELHDRYKGRFERMQEIFQKLQQPGTEQNFVFTLQEASAECSWATDMMDKFVDEHGSQWDVELDAFLFGYHATPRADYGFSPFYIMYARHSNGAISEEDKENCTILEEEKALEAPVRVRRRLQSSTLQCRHCSEIFTSKISFRIHQRKHTEEAKKRGVLDGELPLRPVAIERKLLKRAVKRKQRRPMRPGGTKISHRQPRPGWTAEPPPGNEDDQERQQLTSNTVHAVRALIEATREERSRRGKYIKYSEELRDEIAEYALKHGQQEAAHYYSQCLGGQVSISSIRNFIKAYRVFTPEVKDEIGRFAIEYGPEEATAYFSNKLGKDLKVGVVKKYMKASRARLRDGAPSAEEPAESKPKPKHTFTPQLKEEIGRYSLQHGIAQAIQVYTGKLQFAMKESTVRKFRKMVMESDAKHEEALNAADAETAGQQQAGYAAAEPAPLEMQLQQQVNVISQPCSVASGYVYNTYTIPVSQAAAAGQTFAYPPAGGIIVNPYSQPPPNYQTFSCAGPAPAAAPSYISSPMLPVIQQAPPASVQQQALQQQPQQVQATPSPQQQQYLPQMMDHLEMRADGTYTRQDPLEMATSEANIPGAYGVPAAPGQQVQLQQQEQEHHQPQEQHQEQQPPLSRSLPDPELVAPHSALPSLPLVPTKLEMEDELFSEDDQDAEPEPRKKQRSRAGRKNRSPGSTSGDRKRGNYTSYSPEIRAEVGKYAFEHGNHAAMVHFRERLGCDLPESTIRGLKEKYVVKLRRTGDTPERVTALGFAQRGRPIRLGRYDRVVQDCIRELVTQGEKVSSFLCIATAKQVLMQYEPDLLEEHGGPIKLNATWAKSFLKRLGLNQHNS</sequence>
<keyword evidence="7" id="KW-1185">Reference proteome</keyword>
<keyword evidence="2" id="KW-0862">Zinc</keyword>
<dbReference type="Proteomes" id="UP000440578">
    <property type="component" value="Unassembled WGS sequence"/>
</dbReference>
<gene>
    <name evidence="6" type="primary">POL_7</name>
    <name evidence="5" type="synonym">POL_4</name>
    <name evidence="5" type="ORF">FJT64_000869</name>
    <name evidence="6" type="ORF">FJT64_005123</name>
</gene>
<keyword evidence="2" id="KW-0863">Zinc-finger</keyword>
<reference evidence="6 7" key="1">
    <citation type="submission" date="2019-07" db="EMBL/GenBank/DDBJ databases">
        <title>Draft genome assembly of a fouling barnacle, Amphibalanus amphitrite (Darwin, 1854): The first reference genome for Thecostraca.</title>
        <authorList>
            <person name="Kim W."/>
        </authorList>
    </citation>
    <scope>NUCLEOTIDE SEQUENCE [LARGE SCALE GENOMIC DNA]</scope>
    <source>
        <strain evidence="6">SNU_AA5</strain>
        <tissue evidence="6">Soma without cirri and trophi</tissue>
    </source>
</reference>
<dbReference type="Gene3D" id="3.30.420.10">
    <property type="entry name" value="Ribonuclease H-like superfamily/Ribonuclease H"/>
    <property type="match status" value="1"/>
</dbReference>
<feature type="compositionally biased region" description="Basic residues" evidence="3">
    <location>
        <begin position="553"/>
        <end position="563"/>
    </location>
</feature>
<dbReference type="GO" id="GO:0008270">
    <property type="term" value="F:zinc ion binding"/>
    <property type="evidence" value="ECO:0007669"/>
    <property type="project" value="UniProtKB-KW"/>
</dbReference>
<feature type="compositionally biased region" description="Basic residues" evidence="3">
    <location>
        <begin position="1048"/>
        <end position="1059"/>
    </location>
</feature>
<feature type="region of interest" description="Disordered" evidence="3">
    <location>
        <begin position="966"/>
        <end position="1076"/>
    </location>
</feature>
<evidence type="ECO:0000256" key="3">
    <source>
        <dbReference type="SAM" id="MobiDB-lite"/>
    </source>
</evidence>
<evidence type="ECO:0000313" key="6">
    <source>
        <dbReference type="EMBL" id="KAF0297422.1"/>
    </source>
</evidence>
<feature type="region of interest" description="Disordered" evidence="3">
    <location>
        <begin position="718"/>
        <end position="740"/>
    </location>
</feature>
<dbReference type="InterPro" id="IPR036397">
    <property type="entry name" value="RNaseH_sf"/>
</dbReference>
<dbReference type="AlphaFoldDB" id="A0A6A4W317"/>
<evidence type="ECO:0000259" key="4">
    <source>
        <dbReference type="PROSITE" id="PS50157"/>
    </source>
</evidence>
<dbReference type="EMBL" id="VIIS01001490">
    <property type="protein sequence ID" value="KAF0297422.1"/>
    <property type="molecule type" value="Genomic_DNA"/>
</dbReference>
<evidence type="ECO:0000256" key="1">
    <source>
        <dbReference type="ARBA" id="ARBA00012493"/>
    </source>
</evidence>
<dbReference type="PROSITE" id="PS50157">
    <property type="entry name" value="ZINC_FINGER_C2H2_2"/>
    <property type="match status" value="1"/>
</dbReference>
<evidence type="ECO:0000256" key="2">
    <source>
        <dbReference type="PROSITE-ProRule" id="PRU00042"/>
    </source>
</evidence>
<feature type="domain" description="C2H2-type" evidence="4">
    <location>
        <begin position="503"/>
        <end position="530"/>
    </location>
</feature>
<dbReference type="PANTHER" id="PTHR37984:SF5">
    <property type="entry name" value="PROTEIN NYNRIN-LIKE"/>
    <property type="match status" value="1"/>
</dbReference>
<dbReference type="EMBL" id="VIIS01001742">
    <property type="protein sequence ID" value="KAF0293537.1"/>
    <property type="molecule type" value="Genomic_DNA"/>
</dbReference>
<dbReference type="Gene3D" id="1.10.340.70">
    <property type="match status" value="1"/>
</dbReference>
<dbReference type="EMBL" id="VIIS01001490">
    <property type="protein sequence ID" value="KAF0297421.1"/>
    <property type="molecule type" value="Genomic_DNA"/>
</dbReference>
<dbReference type="InterPro" id="IPR013087">
    <property type="entry name" value="Znf_C2H2_type"/>
</dbReference>
<feature type="compositionally biased region" description="Acidic residues" evidence="3">
    <location>
        <begin position="1030"/>
        <end position="1043"/>
    </location>
</feature>
<feature type="region of interest" description="Disordered" evidence="3">
    <location>
        <begin position="553"/>
        <end position="595"/>
    </location>
</feature>
<dbReference type="InterPro" id="IPR041588">
    <property type="entry name" value="Integrase_H2C2"/>
</dbReference>
<dbReference type="Pfam" id="PF17921">
    <property type="entry name" value="Integrase_H2C2"/>
    <property type="match status" value="1"/>
</dbReference>
<dbReference type="PROSITE" id="PS00028">
    <property type="entry name" value="ZINC_FINGER_C2H2_1"/>
    <property type="match status" value="1"/>
</dbReference>
<accession>A0A6A4W317</accession>